<keyword evidence="11" id="KW-1185">Reference proteome</keyword>
<keyword evidence="2" id="KW-0433">Leucine-rich repeat</keyword>
<dbReference type="Proteomes" id="UP001341281">
    <property type="component" value="Chromosome 01"/>
</dbReference>
<feature type="chain" id="PRO_5042819185" description="Leucine-rich repeat-containing N-terminal plant-type domain-containing protein" evidence="8">
    <location>
        <begin position="25"/>
        <end position="198"/>
    </location>
</feature>
<dbReference type="EMBL" id="CP144745">
    <property type="protein sequence ID" value="WVZ54793.1"/>
    <property type="molecule type" value="Genomic_DNA"/>
</dbReference>
<name>A0AAQ3PVW3_PASNO</name>
<evidence type="ECO:0000256" key="7">
    <source>
        <dbReference type="ARBA" id="ARBA00023136"/>
    </source>
</evidence>
<evidence type="ECO:0000313" key="11">
    <source>
        <dbReference type="Proteomes" id="UP001341281"/>
    </source>
</evidence>
<gene>
    <name evidence="10" type="ORF">U9M48_005539</name>
</gene>
<dbReference type="Pfam" id="PF00560">
    <property type="entry name" value="LRR_1"/>
    <property type="match status" value="1"/>
</dbReference>
<evidence type="ECO:0000256" key="8">
    <source>
        <dbReference type="SAM" id="SignalP"/>
    </source>
</evidence>
<evidence type="ECO:0000313" key="10">
    <source>
        <dbReference type="EMBL" id="WVZ54793.1"/>
    </source>
</evidence>
<comment type="subcellular location">
    <subcellularLocation>
        <location evidence="1">Membrane</location>
        <topology evidence="1">Single-pass membrane protein</topology>
    </subcellularLocation>
</comment>
<keyword evidence="4 8" id="KW-0732">Signal</keyword>
<evidence type="ECO:0000256" key="2">
    <source>
        <dbReference type="ARBA" id="ARBA00022614"/>
    </source>
</evidence>
<dbReference type="InterPro" id="IPR032675">
    <property type="entry name" value="LRR_dom_sf"/>
</dbReference>
<feature type="signal peptide" evidence="8">
    <location>
        <begin position="1"/>
        <end position="24"/>
    </location>
</feature>
<dbReference type="Gene3D" id="3.80.10.10">
    <property type="entry name" value="Ribonuclease Inhibitor"/>
    <property type="match status" value="1"/>
</dbReference>
<evidence type="ECO:0000256" key="3">
    <source>
        <dbReference type="ARBA" id="ARBA00022692"/>
    </source>
</evidence>
<organism evidence="10 11">
    <name type="scientific">Paspalum notatum var. saurae</name>
    <dbReference type="NCBI Taxonomy" id="547442"/>
    <lineage>
        <taxon>Eukaryota</taxon>
        <taxon>Viridiplantae</taxon>
        <taxon>Streptophyta</taxon>
        <taxon>Embryophyta</taxon>
        <taxon>Tracheophyta</taxon>
        <taxon>Spermatophyta</taxon>
        <taxon>Magnoliopsida</taxon>
        <taxon>Liliopsida</taxon>
        <taxon>Poales</taxon>
        <taxon>Poaceae</taxon>
        <taxon>PACMAD clade</taxon>
        <taxon>Panicoideae</taxon>
        <taxon>Andropogonodae</taxon>
        <taxon>Paspaleae</taxon>
        <taxon>Paspalinae</taxon>
        <taxon>Paspalum</taxon>
    </lineage>
</organism>
<dbReference type="FunFam" id="3.80.10.10:FF:000129">
    <property type="entry name" value="Leucine-rich repeat receptor-like kinase"/>
    <property type="match status" value="1"/>
</dbReference>
<reference evidence="10 11" key="1">
    <citation type="submission" date="2024-02" db="EMBL/GenBank/DDBJ databases">
        <title>High-quality chromosome-scale genome assembly of Pensacola bahiagrass (Paspalum notatum Flugge var. saurae).</title>
        <authorList>
            <person name="Vega J.M."/>
            <person name="Podio M."/>
            <person name="Orjuela J."/>
            <person name="Siena L.A."/>
            <person name="Pessino S.C."/>
            <person name="Combes M.C."/>
            <person name="Mariac C."/>
            <person name="Albertini E."/>
            <person name="Pupilli F."/>
            <person name="Ortiz J.P.A."/>
            <person name="Leblanc O."/>
        </authorList>
    </citation>
    <scope>NUCLEOTIDE SEQUENCE [LARGE SCALE GENOMIC DNA]</scope>
    <source>
        <strain evidence="10">R1</strain>
        <tissue evidence="10">Leaf</tissue>
    </source>
</reference>
<dbReference type="PROSITE" id="PS51450">
    <property type="entry name" value="LRR"/>
    <property type="match status" value="1"/>
</dbReference>
<feature type="domain" description="Leucine-rich repeat-containing N-terminal plant-type" evidence="9">
    <location>
        <begin position="25"/>
        <end position="66"/>
    </location>
</feature>
<evidence type="ECO:0000256" key="6">
    <source>
        <dbReference type="ARBA" id="ARBA00022989"/>
    </source>
</evidence>
<dbReference type="Pfam" id="PF08263">
    <property type="entry name" value="LRRNT_2"/>
    <property type="match status" value="1"/>
</dbReference>
<protein>
    <recommendedName>
        <fullName evidence="9">Leucine-rich repeat-containing N-terminal plant-type domain-containing protein</fullName>
    </recommendedName>
</protein>
<keyword evidence="7" id="KW-0472">Membrane</keyword>
<dbReference type="InterPro" id="IPR050994">
    <property type="entry name" value="At_inactive_RLKs"/>
</dbReference>
<dbReference type="Pfam" id="PF13855">
    <property type="entry name" value="LRR_8"/>
    <property type="match status" value="1"/>
</dbReference>
<dbReference type="InterPro" id="IPR013210">
    <property type="entry name" value="LRR_N_plant-typ"/>
</dbReference>
<evidence type="ECO:0000256" key="5">
    <source>
        <dbReference type="ARBA" id="ARBA00022737"/>
    </source>
</evidence>
<dbReference type="PANTHER" id="PTHR48010">
    <property type="entry name" value="OS05G0588300 PROTEIN"/>
    <property type="match status" value="1"/>
</dbReference>
<evidence type="ECO:0000256" key="1">
    <source>
        <dbReference type="ARBA" id="ARBA00004167"/>
    </source>
</evidence>
<keyword evidence="5" id="KW-0677">Repeat</keyword>
<proteinExistence type="predicted"/>
<keyword evidence="3" id="KW-0812">Transmembrane</keyword>
<dbReference type="PRINTS" id="PR00019">
    <property type="entry name" value="LEURICHRPT"/>
</dbReference>
<dbReference type="GO" id="GO:0016020">
    <property type="term" value="C:membrane"/>
    <property type="evidence" value="ECO:0007669"/>
    <property type="project" value="UniProtKB-SubCell"/>
</dbReference>
<evidence type="ECO:0000259" key="9">
    <source>
        <dbReference type="Pfam" id="PF08263"/>
    </source>
</evidence>
<accession>A0AAQ3PVW3</accession>
<dbReference type="InterPro" id="IPR001611">
    <property type="entry name" value="Leu-rich_rpt"/>
</dbReference>
<dbReference type="PANTHER" id="PTHR48010:SF96">
    <property type="entry name" value="OS05G0595800 PROTEIN"/>
    <property type="match status" value="1"/>
</dbReference>
<keyword evidence="6" id="KW-1133">Transmembrane helix</keyword>
<evidence type="ECO:0000256" key="4">
    <source>
        <dbReference type="ARBA" id="ARBA00022729"/>
    </source>
</evidence>
<sequence>MAPLASACCRLLLLLALLPCCSLAADEAALLLQIKTAWGDPPALAGWNITSATGRHRCMWPHVGCNPAGRIVSLRLSGAGLTGHFPDAVGDLSALTHLDVSNNTISGAFPTALYRCASLRYLDLSRNNLSGELPPDISRRLGPNLTKLFLSGNQFRGAIPGDLGSLTRLRNLVADQCNLGWLRWLRNAWNPWPRTFLT</sequence>
<dbReference type="AlphaFoldDB" id="A0AAQ3PVW3"/>
<dbReference type="SUPFAM" id="SSF52058">
    <property type="entry name" value="L domain-like"/>
    <property type="match status" value="1"/>
</dbReference>